<feature type="chain" id="PRO_5010724984" description="Adhesin" evidence="1">
    <location>
        <begin position="22"/>
        <end position="144"/>
    </location>
</feature>
<accession>A0A1V3IDB8</accession>
<organism evidence="2 3">
    <name type="scientific">Rodentibacter mrazii</name>
    <dbReference type="NCBI Taxonomy" id="1908257"/>
    <lineage>
        <taxon>Bacteria</taxon>
        <taxon>Pseudomonadati</taxon>
        <taxon>Pseudomonadota</taxon>
        <taxon>Gammaproteobacteria</taxon>
        <taxon>Pasteurellales</taxon>
        <taxon>Pasteurellaceae</taxon>
        <taxon>Rodentibacter</taxon>
    </lineage>
</organism>
<dbReference type="EMBL" id="MLHG01000070">
    <property type="protein sequence ID" value="OOF38257.1"/>
    <property type="molecule type" value="Genomic_DNA"/>
</dbReference>
<comment type="caution">
    <text evidence="2">The sequence shown here is derived from an EMBL/GenBank/DDBJ whole genome shotgun (WGS) entry which is preliminary data.</text>
</comment>
<evidence type="ECO:0000256" key="1">
    <source>
        <dbReference type="SAM" id="SignalP"/>
    </source>
</evidence>
<protein>
    <recommendedName>
        <fullName evidence="4">Adhesin</fullName>
    </recommendedName>
</protein>
<dbReference type="Proteomes" id="UP000189426">
    <property type="component" value="Unassembled WGS sequence"/>
</dbReference>
<gene>
    <name evidence="2" type="ORF">BKK47_09660</name>
</gene>
<dbReference type="AlphaFoldDB" id="A0A1V3IDB8"/>
<sequence>MRKLVIPSLILTALLSTNAFAANEKDVIFSCTATDGKPLTVKKVGNDYEYRHGQFSFKNPINQVVANSNSEIAVGSGFVTYTMELKHQDKSYQVGFLQARGSKTIEEPGVSIYKGEEYHSSVGCSLTKPITQNVDSTKIRRTGL</sequence>
<keyword evidence="1" id="KW-0732">Signal</keyword>
<evidence type="ECO:0000313" key="3">
    <source>
        <dbReference type="Proteomes" id="UP000189426"/>
    </source>
</evidence>
<keyword evidence="3" id="KW-1185">Reference proteome</keyword>
<name>A0A1V3IDB8_9PAST</name>
<reference evidence="2 3" key="1">
    <citation type="submission" date="2016-10" db="EMBL/GenBank/DDBJ databases">
        <title>Rodentibacter gen. nov. and new species.</title>
        <authorList>
            <person name="Christensen H."/>
        </authorList>
    </citation>
    <scope>NUCLEOTIDE SEQUENCE [LARGE SCALE GENOMIC DNA]</scope>
    <source>
        <strain evidence="2 3">Ppn418</strain>
    </source>
</reference>
<dbReference type="STRING" id="1908257.BKK47_09660"/>
<feature type="signal peptide" evidence="1">
    <location>
        <begin position="1"/>
        <end position="21"/>
    </location>
</feature>
<proteinExistence type="predicted"/>
<evidence type="ECO:0000313" key="2">
    <source>
        <dbReference type="EMBL" id="OOF38257.1"/>
    </source>
</evidence>
<evidence type="ECO:0008006" key="4">
    <source>
        <dbReference type="Google" id="ProtNLM"/>
    </source>
</evidence>
<dbReference type="RefSeq" id="WP_143529617.1">
    <property type="nucleotide sequence ID" value="NZ_MLHG01000070.1"/>
</dbReference>